<proteinExistence type="predicted"/>
<accession>A0A1Y6BIQ6</accession>
<dbReference type="AlphaFoldDB" id="A0A1Y6BIQ6"/>
<organism evidence="1 2">
    <name type="scientific">Pseudobacteriovorax antillogorgiicola</name>
    <dbReference type="NCBI Taxonomy" id="1513793"/>
    <lineage>
        <taxon>Bacteria</taxon>
        <taxon>Pseudomonadati</taxon>
        <taxon>Bdellovibrionota</taxon>
        <taxon>Oligoflexia</taxon>
        <taxon>Oligoflexales</taxon>
        <taxon>Pseudobacteriovoracaceae</taxon>
        <taxon>Pseudobacteriovorax</taxon>
    </lineage>
</organism>
<dbReference type="RefSeq" id="WP_132316827.1">
    <property type="nucleotide sequence ID" value="NZ_FWZT01000004.1"/>
</dbReference>
<evidence type="ECO:0000313" key="2">
    <source>
        <dbReference type="Proteomes" id="UP000192907"/>
    </source>
</evidence>
<name>A0A1Y6BIQ6_9BACT</name>
<evidence type="ECO:0000313" key="1">
    <source>
        <dbReference type="EMBL" id="SMF06181.1"/>
    </source>
</evidence>
<dbReference type="PROSITE" id="PS51257">
    <property type="entry name" value="PROKAR_LIPOPROTEIN"/>
    <property type="match status" value="1"/>
</dbReference>
<reference evidence="2" key="1">
    <citation type="submission" date="2017-04" db="EMBL/GenBank/DDBJ databases">
        <authorList>
            <person name="Varghese N."/>
            <person name="Submissions S."/>
        </authorList>
    </citation>
    <scope>NUCLEOTIDE SEQUENCE [LARGE SCALE GENOMIC DNA]</scope>
    <source>
        <strain evidence="2">RKEM611</strain>
    </source>
</reference>
<evidence type="ECO:0008006" key="3">
    <source>
        <dbReference type="Google" id="ProtNLM"/>
    </source>
</evidence>
<keyword evidence="2" id="KW-1185">Reference proteome</keyword>
<gene>
    <name evidence="1" type="ORF">SAMN06296036_104120</name>
</gene>
<sequence length="72" mass="7770">MNFSKLSLSMIALLMLGCGPEGYNQKISSVDCESVKDDGSTTLKTDQSANQLENVDIATNTLLISEICVNQK</sequence>
<dbReference type="EMBL" id="FWZT01000004">
    <property type="protein sequence ID" value="SMF06181.1"/>
    <property type="molecule type" value="Genomic_DNA"/>
</dbReference>
<protein>
    <recommendedName>
        <fullName evidence="3">Lipoprotein</fullName>
    </recommendedName>
</protein>
<dbReference type="Proteomes" id="UP000192907">
    <property type="component" value="Unassembled WGS sequence"/>
</dbReference>